<reference evidence="2" key="1">
    <citation type="journal article" date="2020" name="Stud. Mycol.">
        <title>101 Dothideomycetes genomes: a test case for predicting lifestyles and emergence of pathogens.</title>
        <authorList>
            <person name="Haridas S."/>
            <person name="Albert R."/>
            <person name="Binder M."/>
            <person name="Bloem J."/>
            <person name="Labutti K."/>
            <person name="Salamov A."/>
            <person name="Andreopoulos B."/>
            <person name="Baker S."/>
            <person name="Barry K."/>
            <person name="Bills G."/>
            <person name="Bluhm B."/>
            <person name="Cannon C."/>
            <person name="Castanera R."/>
            <person name="Culley D."/>
            <person name="Daum C."/>
            <person name="Ezra D."/>
            <person name="Gonzalez J."/>
            <person name="Henrissat B."/>
            <person name="Kuo A."/>
            <person name="Liang C."/>
            <person name="Lipzen A."/>
            <person name="Lutzoni F."/>
            <person name="Magnuson J."/>
            <person name="Mondo S."/>
            <person name="Nolan M."/>
            <person name="Ohm R."/>
            <person name="Pangilinan J."/>
            <person name="Park H.-J."/>
            <person name="Ramirez L."/>
            <person name="Alfaro M."/>
            <person name="Sun H."/>
            <person name="Tritt A."/>
            <person name="Yoshinaga Y."/>
            <person name="Zwiers L.-H."/>
            <person name="Turgeon B."/>
            <person name="Goodwin S."/>
            <person name="Spatafora J."/>
            <person name="Crous P."/>
            <person name="Grigoriev I."/>
        </authorList>
    </citation>
    <scope>NUCLEOTIDE SEQUENCE</scope>
    <source>
        <strain evidence="2">CBS 122681</strain>
    </source>
</reference>
<dbReference type="AlphaFoldDB" id="A0A6A6SV64"/>
<dbReference type="EMBL" id="MU004422">
    <property type="protein sequence ID" value="KAF2651579.1"/>
    <property type="molecule type" value="Genomic_DNA"/>
</dbReference>
<proteinExistence type="predicted"/>
<evidence type="ECO:0000313" key="2">
    <source>
        <dbReference type="EMBL" id="KAF2651579.1"/>
    </source>
</evidence>
<dbReference type="Pfam" id="PF20516">
    <property type="entry name" value="PDDEXK_12"/>
    <property type="match status" value="1"/>
</dbReference>
<gene>
    <name evidence="2" type="ORF">K491DRAFT_87296</name>
</gene>
<name>A0A6A6SV64_9PLEO</name>
<evidence type="ECO:0000259" key="1">
    <source>
        <dbReference type="Pfam" id="PF20516"/>
    </source>
</evidence>
<evidence type="ECO:0000313" key="3">
    <source>
        <dbReference type="Proteomes" id="UP000799324"/>
    </source>
</evidence>
<sequence>MAQNTTADPTLQAVSEGGLHISASEDHPKVPIADMTGNPKVKSVDRYIWRDDLETPSCLFGVTEELQKWEGGRGLMPSSVKDLTVEISFPCGIWYASPSESEDALEHERATHIALQKLSLAWALFKDALYHLQAAVGSLHVEAWEQATKKCQADGLAPYCLDNTLLAARLWPLNYGILRDIEYLADIRRAVSRTKKRDQYGHRTQDHSTVSFFASAHTQETLQSTYLETRRGKMIQELEKSNQLVRDTIERGVRELCVDQKAWAGEFERGVSVELFYDLLQLAMRERETGTLKITGEQVREAYAHVNPYTKRPRLVDPISFTITLRSSSIPESLSSKGRFANPSCNESISQFPFAILVDTAHNKDDDSKAIGRLKGWATACFDHYRATVPSLKPLPLPLVLLTARGTLDLYLVQDMETHCTISLWRKVNNAGHMNGWYHKLAVFRCLGQWVENTYRPWLEEYAREYAARVDTGLSADF</sequence>
<feature type="domain" description="PD-(D/E)XK nuclease-like" evidence="1">
    <location>
        <begin position="235"/>
        <end position="456"/>
    </location>
</feature>
<protein>
    <recommendedName>
        <fullName evidence="1">PD-(D/E)XK nuclease-like domain-containing protein</fullName>
    </recommendedName>
</protein>
<organism evidence="2 3">
    <name type="scientific">Lophiostoma macrostomum CBS 122681</name>
    <dbReference type="NCBI Taxonomy" id="1314788"/>
    <lineage>
        <taxon>Eukaryota</taxon>
        <taxon>Fungi</taxon>
        <taxon>Dikarya</taxon>
        <taxon>Ascomycota</taxon>
        <taxon>Pezizomycotina</taxon>
        <taxon>Dothideomycetes</taxon>
        <taxon>Pleosporomycetidae</taxon>
        <taxon>Pleosporales</taxon>
        <taxon>Lophiostomataceae</taxon>
        <taxon>Lophiostoma</taxon>
    </lineage>
</organism>
<accession>A0A6A6SV64</accession>
<dbReference type="InterPro" id="IPR046797">
    <property type="entry name" value="PDDEXK_12"/>
</dbReference>
<dbReference type="Proteomes" id="UP000799324">
    <property type="component" value="Unassembled WGS sequence"/>
</dbReference>
<keyword evidence="3" id="KW-1185">Reference proteome</keyword>